<organism evidence="1 2">
    <name type="scientific">Kipferlia bialata</name>
    <dbReference type="NCBI Taxonomy" id="797122"/>
    <lineage>
        <taxon>Eukaryota</taxon>
        <taxon>Metamonada</taxon>
        <taxon>Carpediemonas-like organisms</taxon>
        <taxon>Kipferlia</taxon>
    </lineage>
</organism>
<dbReference type="Proteomes" id="UP000265618">
    <property type="component" value="Unassembled WGS sequence"/>
</dbReference>
<comment type="caution">
    <text evidence="1">The sequence shown here is derived from an EMBL/GenBank/DDBJ whole genome shotgun (WGS) entry which is preliminary data.</text>
</comment>
<accession>A0A391NUD7</accession>
<proteinExistence type="predicted"/>
<dbReference type="EMBL" id="BDIP01008700">
    <property type="protein sequence ID" value="GCA64824.1"/>
    <property type="molecule type" value="Genomic_DNA"/>
</dbReference>
<dbReference type="AlphaFoldDB" id="A0A391NUD7"/>
<gene>
    <name evidence="1" type="ORF">KIPB_015475</name>
</gene>
<sequence length="92" mass="10258">MSWQAAVNAGPFICLFGSHPEDTLEDGDVVTHCVYMYDRVSGDATLCEPLPFPDMVLSACMLNPTTMIVLQEERTLVVELDPELFNIYTDVD</sequence>
<protein>
    <submittedName>
        <fullName evidence="1">Uncharacterized protein</fullName>
    </submittedName>
</protein>
<evidence type="ECO:0000313" key="1">
    <source>
        <dbReference type="EMBL" id="GCA64824.1"/>
    </source>
</evidence>
<keyword evidence="2" id="KW-1185">Reference proteome</keyword>
<name>A0A391NUD7_9EUKA</name>
<reference evidence="1 2" key="1">
    <citation type="journal article" date="2018" name="PLoS ONE">
        <title>The draft genome of Kipferlia bialata reveals reductive genome evolution in fornicate parasites.</title>
        <authorList>
            <person name="Tanifuji G."/>
            <person name="Takabayashi S."/>
            <person name="Kume K."/>
            <person name="Takagi M."/>
            <person name="Nakayama T."/>
            <person name="Kamikawa R."/>
            <person name="Inagaki Y."/>
            <person name="Hashimoto T."/>
        </authorList>
    </citation>
    <scope>NUCLEOTIDE SEQUENCE [LARGE SCALE GENOMIC DNA]</scope>
    <source>
        <strain evidence="1">NY0173</strain>
    </source>
</reference>
<evidence type="ECO:0000313" key="2">
    <source>
        <dbReference type="Proteomes" id="UP000265618"/>
    </source>
</evidence>